<evidence type="ECO:0000313" key="2">
    <source>
        <dbReference type="Proteomes" id="UP000245626"/>
    </source>
</evidence>
<protein>
    <submittedName>
        <fullName evidence="1">Uncharacterized protein</fullName>
    </submittedName>
</protein>
<organism evidence="1 2">
    <name type="scientific">Violaceomyces palustris</name>
    <dbReference type="NCBI Taxonomy" id="1673888"/>
    <lineage>
        <taxon>Eukaryota</taxon>
        <taxon>Fungi</taxon>
        <taxon>Dikarya</taxon>
        <taxon>Basidiomycota</taxon>
        <taxon>Ustilaginomycotina</taxon>
        <taxon>Ustilaginomycetes</taxon>
        <taxon>Violaceomycetales</taxon>
        <taxon>Violaceomycetaceae</taxon>
        <taxon>Violaceomyces</taxon>
    </lineage>
</organism>
<name>A0ACD0NMP0_9BASI</name>
<sequence length="70" mass="7651">METNRSRFGKGLNNPRYIFYGWTALVFVAGLGYFTVKKQNTQKKRDFFLSRGGAGEEAGAGVPTNGSSVV</sequence>
<reference evidence="1 2" key="1">
    <citation type="journal article" date="2018" name="Mol. Biol. Evol.">
        <title>Broad Genomic Sampling Reveals a Smut Pathogenic Ancestry of the Fungal Clade Ustilaginomycotina.</title>
        <authorList>
            <person name="Kijpornyongpan T."/>
            <person name="Mondo S.J."/>
            <person name="Barry K."/>
            <person name="Sandor L."/>
            <person name="Lee J."/>
            <person name="Lipzen A."/>
            <person name="Pangilinan J."/>
            <person name="LaButti K."/>
            <person name="Hainaut M."/>
            <person name="Henrissat B."/>
            <person name="Grigoriev I.V."/>
            <person name="Spatafora J.W."/>
            <person name="Aime M.C."/>
        </authorList>
    </citation>
    <scope>NUCLEOTIDE SEQUENCE [LARGE SCALE GENOMIC DNA]</scope>
    <source>
        <strain evidence="1 2">SA 807</strain>
    </source>
</reference>
<proteinExistence type="predicted"/>
<accession>A0ACD0NMP0</accession>
<evidence type="ECO:0000313" key="1">
    <source>
        <dbReference type="EMBL" id="PWN47095.1"/>
    </source>
</evidence>
<gene>
    <name evidence="1" type="ORF">IE53DRAFT_371751</name>
</gene>
<dbReference type="Proteomes" id="UP000245626">
    <property type="component" value="Unassembled WGS sequence"/>
</dbReference>
<keyword evidence="2" id="KW-1185">Reference proteome</keyword>
<dbReference type="EMBL" id="KZ820549">
    <property type="protein sequence ID" value="PWN47095.1"/>
    <property type="molecule type" value="Genomic_DNA"/>
</dbReference>